<dbReference type="Pfam" id="PF14129">
    <property type="entry name" value="DUF4296"/>
    <property type="match status" value="1"/>
</dbReference>
<protein>
    <submittedName>
        <fullName evidence="2">DUF4296 domain-containing protein</fullName>
    </submittedName>
</protein>
<gene>
    <name evidence="2" type="ORF">KEM10_21050</name>
</gene>
<dbReference type="Proteomes" id="UP000708576">
    <property type="component" value="Unassembled WGS sequence"/>
</dbReference>
<evidence type="ECO:0000313" key="3">
    <source>
        <dbReference type="Proteomes" id="UP000708576"/>
    </source>
</evidence>
<dbReference type="RefSeq" id="WP_212219329.1">
    <property type="nucleotide sequence ID" value="NZ_JAGUCO010000029.1"/>
</dbReference>
<evidence type="ECO:0000313" key="2">
    <source>
        <dbReference type="EMBL" id="MBS2100789.1"/>
    </source>
</evidence>
<accession>A0ABS5K0Y3</accession>
<name>A0ABS5K0Y3_9BACT</name>
<sequence>MKKVIFYIFVLIGVCACTPKPKRPNFVPDQEQMSLLLADIYQVESVMSQSGRRIVKDDEKNAGYYKSILDEYHLTKVEFDSAISWYSSHPDLFSDVYDDVISILSKRDAVVKKELAEQSKERKDVIEQIPDKKSIWVGESNYKLPLEEQDSTDVLLPFKIKADSIKSGIVRLNAGFTFIKGNELDSAMLKMWLCYADSTADTVRYLINKTFKKQIGNVSQIIPDGKTLVSIEGLLFEHDTAKVSNVEIEDVKMVLLPKLGAAELLER</sequence>
<feature type="domain" description="DUF4296" evidence="1">
    <location>
        <begin position="29"/>
        <end position="107"/>
    </location>
</feature>
<reference evidence="2 3" key="1">
    <citation type="journal article" date="2015" name="Int. J. Syst. Evol. Microbiol.">
        <title>Carboxylicivirga linearis sp. nov., isolated from a sea cucumber culture pond.</title>
        <authorList>
            <person name="Wang F.Q."/>
            <person name="Zhou Y.X."/>
            <person name="Lin X.Z."/>
            <person name="Chen G.J."/>
            <person name="Du Z.J."/>
        </authorList>
    </citation>
    <scope>NUCLEOTIDE SEQUENCE [LARGE SCALE GENOMIC DNA]</scope>
    <source>
        <strain evidence="2 3">FB218</strain>
    </source>
</reference>
<keyword evidence="3" id="KW-1185">Reference proteome</keyword>
<dbReference type="InterPro" id="IPR025381">
    <property type="entry name" value="DUF4296"/>
</dbReference>
<organism evidence="2 3">
    <name type="scientific">Carboxylicivirga linearis</name>
    <dbReference type="NCBI Taxonomy" id="1628157"/>
    <lineage>
        <taxon>Bacteria</taxon>
        <taxon>Pseudomonadati</taxon>
        <taxon>Bacteroidota</taxon>
        <taxon>Bacteroidia</taxon>
        <taxon>Marinilabiliales</taxon>
        <taxon>Marinilabiliaceae</taxon>
        <taxon>Carboxylicivirga</taxon>
    </lineage>
</organism>
<dbReference type="PROSITE" id="PS51257">
    <property type="entry name" value="PROKAR_LIPOPROTEIN"/>
    <property type="match status" value="1"/>
</dbReference>
<proteinExistence type="predicted"/>
<comment type="caution">
    <text evidence="2">The sequence shown here is derived from an EMBL/GenBank/DDBJ whole genome shotgun (WGS) entry which is preliminary data.</text>
</comment>
<dbReference type="EMBL" id="JAGUCO010000029">
    <property type="protein sequence ID" value="MBS2100789.1"/>
    <property type="molecule type" value="Genomic_DNA"/>
</dbReference>
<evidence type="ECO:0000259" key="1">
    <source>
        <dbReference type="Pfam" id="PF14129"/>
    </source>
</evidence>